<sequence length="485" mass="53428">MMPNVTRGGDMPGLVYYLAGPGRANEHTSPMIVAGDERITFRVEPGKVLTKRDAFEVAYQLEKPRRAHGTVVTVPVKEWDEEQQKQVKVGERDGHVWHCSLAIRPDDRGVTTEEWGRIAQRFVEEMGFIDPDGAKSSRWVAIHHGQSKNGNDHIHIAVQMVREDGTKANVNADYHRVQEAARRLEKEFNLAVVEGRSADRTLGAHHPAEKARAERSGEKLAVPAQLRQAMRAALATADSPLSYVQALQASGVTVAPSFVKGSRSQVRGYKVALPGRSYRTREGQYVFATPSKLDASLSWPNVCARFGGKGREEAERYLASLHGTGAGGEANRLHRPHQQRPIHPQHIERMVSGKKGTGPDTLANIYARLAIEHEEGRDGPLGRLSERMAQAVISDATGAYRVRQAARFGSRSSERGWLAVVNQANRLSRTMIGGQLGQDRPQLSRDVVALIAAAERVHRLVTPTTPARGAVREQYTERGNGYGRG</sequence>
<organism evidence="2">
    <name type="scientific">Micrococcus sp. 28</name>
    <dbReference type="NCBI Taxonomy" id="161213"/>
    <lineage>
        <taxon>Bacteria</taxon>
        <taxon>Bacillati</taxon>
        <taxon>Actinomycetota</taxon>
        <taxon>Actinomycetes</taxon>
        <taxon>Micrococcales</taxon>
        <taxon>Micrococcaceae</taxon>
        <taxon>Micrococcus</taxon>
    </lineage>
</organism>
<reference evidence="2" key="1">
    <citation type="submission" date="2001-05" db="EMBL/GenBank/DDBJ databases">
        <title>A 50 kb plasmid rich in mobile gene sequences isolated from a marine Micrococcus.</title>
        <authorList>
            <person name="Zhong Z."/>
            <person name="Caspi R."/>
            <person name="Mincer T."/>
            <person name="Helinski D."/>
            <person name="Knauf V."/>
            <person name="Boardman K."/>
            <person name="Wilkinson J.E."/>
            <person name="Shea T."/>
            <person name="DeLoughery C."/>
            <person name="Toukdarian A."/>
        </authorList>
    </citation>
    <scope>NUCLEOTIDE SEQUENCE</scope>
    <source>
        <strain evidence="2">28</strain>
        <plasmid evidence="2">pSD10</plasmid>
    </source>
</reference>
<dbReference type="InterPro" id="IPR005094">
    <property type="entry name" value="Endonuclease_MobA/VirD2"/>
</dbReference>
<dbReference type="EMBL" id="AY034092">
    <property type="protein sequence ID" value="AAK62512.1"/>
    <property type="molecule type" value="Genomic_DNA"/>
</dbReference>
<dbReference type="Pfam" id="PF03432">
    <property type="entry name" value="Relaxase"/>
    <property type="match status" value="1"/>
</dbReference>
<keyword evidence="2" id="KW-0614">Plasmid</keyword>
<evidence type="ECO:0000259" key="1">
    <source>
        <dbReference type="Pfam" id="PF03432"/>
    </source>
</evidence>
<dbReference type="RefSeq" id="WP_011117117.1">
    <property type="nucleotide sequence ID" value="NC_004954.1"/>
</dbReference>
<proteinExistence type="predicted"/>
<dbReference type="AlphaFoldDB" id="Q8VPN5"/>
<feature type="domain" description="MobA/VirD2-like nuclease" evidence="1">
    <location>
        <begin position="78"/>
        <end position="190"/>
    </location>
</feature>
<evidence type="ECO:0000313" key="2">
    <source>
        <dbReference type="EMBL" id="AAK62512.1"/>
    </source>
</evidence>
<name>Q8VPN5_9MICC</name>
<geneLocation type="plasmid" evidence="2">
    <name>pSD10</name>
</geneLocation>
<protein>
    <submittedName>
        <fullName evidence="2">MC38</fullName>
    </submittedName>
</protein>
<accession>Q8VPN5</accession>